<comment type="subcellular location">
    <subcellularLocation>
        <location evidence="1">Cell membrane</location>
        <topology evidence="1">Multi-pass membrane protein</topology>
    </subcellularLocation>
</comment>
<dbReference type="InterPro" id="IPR017452">
    <property type="entry name" value="GPCR_Rhodpsn_7TM"/>
</dbReference>
<feature type="region of interest" description="Disordered" evidence="14">
    <location>
        <begin position="285"/>
        <end position="321"/>
    </location>
</feature>
<keyword evidence="4 13" id="KW-0812">Transmembrane</keyword>
<keyword evidence="10" id="KW-0325">Glycoprotein</keyword>
<dbReference type="CDD" id="cd15296">
    <property type="entry name" value="7tmA_Histamine_H3R"/>
    <property type="match status" value="1"/>
</dbReference>
<evidence type="ECO:0000256" key="14">
    <source>
        <dbReference type="SAM" id="MobiDB-lite"/>
    </source>
</evidence>
<dbReference type="InterPro" id="IPR003980">
    <property type="entry name" value="Histamine_H3_rcpt"/>
</dbReference>
<accession>A0AA97JI51</accession>
<evidence type="ECO:0000256" key="9">
    <source>
        <dbReference type="ARBA" id="ARBA00023170"/>
    </source>
</evidence>
<dbReference type="InterPro" id="IPR041998">
    <property type="entry name" value="7tmA_HRH3"/>
</dbReference>
<keyword evidence="3" id="KW-0597">Phosphoprotein</keyword>
<evidence type="ECO:0000256" key="11">
    <source>
        <dbReference type="ARBA" id="ARBA00023224"/>
    </source>
</evidence>
<dbReference type="GO" id="GO:0030425">
    <property type="term" value="C:dendrite"/>
    <property type="evidence" value="ECO:0007669"/>
    <property type="project" value="TreeGrafter"/>
</dbReference>
<dbReference type="Proteomes" id="UP001190640">
    <property type="component" value="Chromosome 5"/>
</dbReference>
<reference evidence="18" key="1">
    <citation type="submission" date="2025-08" db="UniProtKB">
        <authorList>
            <consortium name="RefSeq"/>
        </authorList>
    </citation>
    <scope>IDENTIFICATION</scope>
    <source>
        <tissue evidence="18">Blood</tissue>
    </source>
</reference>
<dbReference type="GO" id="GO:0005886">
    <property type="term" value="C:plasma membrane"/>
    <property type="evidence" value="ECO:0007669"/>
    <property type="project" value="UniProtKB-SubCell"/>
</dbReference>
<evidence type="ECO:0000256" key="3">
    <source>
        <dbReference type="ARBA" id="ARBA00022553"/>
    </source>
</evidence>
<keyword evidence="2" id="KW-1003">Cell membrane</keyword>
<dbReference type="Gene3D" id="1.20.1070.10">
    <property type="entry name" value="Rhodopsin 7-helix transmembrane proteins"/>
    <property type="match status" value="1"/>
</dbReference>
<dbReference type="FunFam" id="1.20.1070.10:FF:000138">
    <property type="entry name" value="histamine H3 receptor"/>
    <property type="match status" value="1"/>
</dbReference>
<evidence type="ECO:0000313" key="18">
    <source>
        <dbReference type="RefSeq" id="XP_054837399.1"/>
    </source>
</evidence>
<dbReference type="GO" id="GO:0004993">
    <property type="term" value="F:G protein-coupled serotonin receptor activity"/>
    <property type="evidence" value="ECO:0007669"/>
    <property type="project" value="TreeGrafter"/>
</dbReference>
<evidence type="ECO:0000256" key="1">
    <source>
        <dbReference type="ARBA" id="ARBA00004651"/>
    </source>
</evidence>
<gene>
    <name evidence="18" type="primary">HRH3</name>
</gene>
<dbReference type="GeneID" id="129331086"/>
<dbReference type="PRINTS" id="PR01471">
    <property type="entry name" value="HISTAMINEH3R"/>
</dbReference>
<keyword evidence="5 15" id="KW-1133">Transmembrane helix</keyword>
<protein>
    <recommendedName>
        <fullName evidence="12">Histamine H3 receptor</fullName>
    </recommendedName>
</protein>
<sequence>MDSSSVAWPLNGSGSQEKAAAGEQLAGHFSTLGTVALAVLMALLIVATVVGNALVMLAFVVDSSLRTQNNYFLLNLAISDFLVGAFCIPLYVPYVLTGKWTFGRSFCKLWLVMDYLLCTTSVFNIVLISYDRFLSVTRAVSYRAQQGDTKQAVFKMTMVWLLAFLLYGPAIISWEYISGGSIIPDGECYAEFFYNWYFLITASTIEFFTPFLSVMFFNLSIYLNIQKRTKIRLDVLHENQSQNFMEEMETSPETKLSLKCCKWEQRTPAETLDVPKWDLQKENARENVKHSQASSTESAGPQSNKVKASSKRSDKNSTSTLSLEKRMKVVSQNVTQRFRLTRDKKVAKSLAVIVGIFGLCWAPYTLLMIIRAACHGHCIPEFWYETSFWLLWVNSAINPVLYPLCHYSFRRAFVKLLCPKKLKIQPHSSFQKC</sequence>
<evidence type="ECO:0000259" key="16">
    <source>
        <dbReference type="PROSITE" id="PS50262"/>
    </source>
</evidence>
<evidence type="ECO:0000256" key="5">
    <source>
        <dbReference type="ARBA" id="ARBA00022989"/>
    </source>
</evidence>
<keyword evidence="11 13" id="KW-0807">Transducer</keyword>
<dbReference type="GO" id="GO:0007187">
    <property type="term" value="P:G protein-coupled receptor signaling pathway, coupled to cyclic nucleotide second messenger"/>
    <property type="evidence" value="ECO:0007669"/>
    <property type="project" value="TreeGrafter"/>
</dbReference>
<keyword evidence="6 13" id="KW-0297">G-protein coupled receptor</keyword>
<evidence type="ECO:0000256" key="13">
    <source>
        <dbReference type="RuleBase" id="RU000688"/>
    </source>
</evidence>
<evidence type="ECO:0000256" key="12">
    <source>
        <dbReference type="ARBA" id="ARBA00074679"/>
    </source>
</evidence>
<feature type="transmembrane region" description="Helical" evidence="15">
    <location>
        <begin position="152"/>
        <end position="174"/>
    </location>
</feature>
<proteinExistence type="inferred from homology"/>
<organism evidence="17 18">
    <name type="scientific">Eublepharis macularius</name>
    <name type="common">Leopard gecko</name>
    <name type="synonym">Cyrtodactylus macularius</name>
    <dbReference type="NCBI Taxonomy" id="481883"/>
    <lineage>
        <taxon>Eukaryota</taxon>
        <taxon>Metazoa</taxon>
        <taxon>Chordata</taxon>
        <taxon>Craniata</taxon>
        <taxon>Vertebrata</taxon>
        <taxon>Euteleostomi</taxon>
        <taxon>Lepidosauria</taxon>
        <taxon>Squamata</taxon>
        <taxon>Bifurcata</taxon>
        <taxon>Gekkota</taxon>
        <taxon>Eublepharidae</taxon>
        <taxon>Eublepharinae</taxon>
        <taxon>Eublepharis</taxon>
    </lineage>
</organism>
<feature type="transmembrane region" description="Helical" evidence="15">
    <location>
        <begin position="35"/>
        <end position="60"/>
    </location>
</feature>
<feature type="transmembrane region" description="Helical" evidence="15">
    <location>
        <begin position="72"/>
        <end position="92"/>
    </location>
</feature>
<dbReference type="SUPFAM" id="SSF81321">
    <property type="entry name" value="Family A G protein-coupled receptor-like"/>
    <property type="match status" value="1"/>
</dbReference>
<name>A0AA97JI51_EUBMA</name>
<dbReference type="CTD" id="11255"/>
<keyword evidence="7 15" id="KW-0472">Membrane</keyword>
<evidence type="ECO:0000256" key="7">
    <source>
        <dbReference type="ARBA" id="ARBA00023136"/>
    </source>
</evidence>
<dbReference type="PANTHER" id="PTHR24247:SF194">
    <property type="entry name" value="HISTAMINE H3 RECEPTOR"/>
    <property type="match status" value="1"/>
</dbReference>
<dbReference type="GO" id="GO:0004969">
    <property type="term" value="F:histamine receptor activity"/>
    <property type="evidence" value="ECO:0007669"/>
    <property type="project" value="InterPro"/>
</dbReference>
<evidence type="ECO:0000256" key="4">
    <source>
        <dbReference type="ARBA" id="ARBA00022692"/>
    </source>
</evidence>
<evidence type="ECO:0000256" key="2">
    <source>
        <dbReference type="ARBA" id="ARBA00022475"/>
    </source>
</evidence>
<dbReference type="GO" id="GO:0007197">
    <property type="term" value="P:adenylate cyclase-inhibiting G protein-coupled acetylcholine receptor signaling pathway"/>
    <property type="evidence" value="ECO:0007669"/>
    <property type="project" value="TreeGrafter"/>
</dbReference>
<dbReference type="Pfam" id="PF00001">
    <property type="entry name" value="7tm_1"/>
    <property type="match status" value="1"/>
</dbReference>
<keyword evidence="8" id="KW-1015">Disulfide bond</keyword>
<evidence type="ECO:0000256" key="6">
    <source>
        <dbReference type="ARBA" id="ARBA00023040"/>
    </source>
</evidence>
<keyword evidence="9 13" id="KW-0675">Receptor</keyword>
<dbReference type="InterPro" id="IPR000276">
    <property type="entry name" value="GPCR_Rhodpsn"/>
</dbReference>
<feature type="transmembrane region" description="Helical" evidence="15">
    <location>
        <begin position="382"/>
        <end position="405"/>
    </location>
</feature>
<dbReference type="AlphaFoldDB" id="A0AA97JI51"/>
<dbReference type="PROSITE" id="PS00237">
    <property type="entry name" value="G_PROTEIN_RECEP_F1_1"/>
    <property type="match status" value="1"/>
</dbReference>
<feature type="compositionally biased region" description="Polar residues" evidence="14">
    <location>
        <begin position="290"/>
        <end position="307"/>
    </location>
</feature>
<feature type="domain" description="G-protein coupled receptors family 1 profile" evidence="16">
    <location>
        <begin position="51"/>
        <end position="402"/>
    </location>
</feature>
<dbReference type="KEGG" id="emc:129331086"/>
<evidence type="ECO:0000256" key="15">
    <source>
        <dbReference type="SAM" id="Phobius"/>
    </source>
</evidence>
<dbReference type="PROSITE" id="PS50262">
    <property type="entry name" value="G_PROTEIN_RECEP_F1_2"/>
    <property type="match status" value="1"/>
</dbReference>
<evidence type="ECO:0000256" key="10">
    <source>
        <dbReference type="ARBA" id="ARBA00023180"/>
    </source>
</evidence>
<dbReference type="RefSeq" id="XP_054837399.1">
    <property type="nucleotide sequence ID" value="XM_054981424.1"/>
</dbReference>
<feature type="transmembrane region" description="Helical" evidence="15">
    <location>
        <begin position="112"/>
        <end position="131"/>
    </location>
</feature>
<feature type="transmembrane region" description="Helical" evidence="15">
    <location>
        <begin position="194"/>
        <end position="223"/>
    </location>
</feature>
<dbReference type="GO" id="GO:0016907">
    <property type="term" value="F:G protein-coupled acetylcholine receptor activity"/>
    <property type="evidence" value="ECO:0007669"/>
    <property type="project" value="TreeGrafter"/>
</dbReference>
<comment type="similarity">
    <text evidence="13">Belongs to the G-protein coupled receptor 1 family.</text>
</comment>
<dbReference type="PANTHER" id="PTHR24247">
    <property type="entry name" value="5-HYDROXYTRYPTAMINE RECEPTOR"/>
    <property type="match status" value="1"/>
</dbReference>
<feature type="transmembrane region" description="Helical" evidence="15">
    <location>
        <begin position="346"/>
        <end position="370"/>
    </location>
</feature>
<dbReference type="PRINTS" id="PR00237">
    <property type="entry name" value="GPCRRHODOPSN"/>
</dbReference>
<keyword evidence="17" id="KW-1185">Reference proteome</keyword>
<evidence type="ECO:0000313" key="17">
    <source>
        <dbReference type="Proteomes" id="UP001190640"/>
    </source>
</evidence>
<evidence type="ECO:0000256" key="8">
    <source>
        <dbReference type="ARBA" id="ARBA00023157"/>
    </source>
</evidence>
<dbReference type="GO" id="GO:0045202">
    <property type="term" value="C:synapse"/>
    <property type="evidence" value="ECO:0007669"/>
    <property type="project" value="TreeGrafter"/>
</dbReference>